<dbReference type="SUPFAM" id="SSF50998">
    <property type="entry name" value="Quinoprotein alcohol dehydrogenase-like"/>
    <property type="match status" value="1"/>
</dbReference>
<dbReference type="SMART" id="SM00320">
    <property type="entry name" value="WD40"/>
    <property type="match status" value="6"/>
</dbReference>
<protein>
    <submittedName>
        <fullName evidence="3">WD40 repeat domain-containing protein</fullName>
    </submittedName>
</protein>
<sequence length="1057" mass="111009">MSRGPAASGRPQPQGVHDGRRGRSAAPLHLDPHGPFHRPARAPHPGHSLRELDPHGRRRGDQGRHRRVRPRAAPGPVRRPGRRRGRAAGAPAGPRPAPAPVPAPLAGRSGRRRGVPVLPGRPDRRRATSLDACPAEPRRPSVAPDPARGDRGAPPRGPRGGGPLARHPGRTPDGRVADVRLRAGGGTALGRHLARRGAGAGPDTRGRPGRGHPPGDGQPSQRLPDHRGRGRADRVPADPRTDQRNPPVLTAVPARSPGHGHGPGGAFPRDLNHRHARATRMGFRRAAPRGAGPAPTPLPTTPPHRARRRRGTGRRPARPLAVPAMGDERHGPGSPRTPRRLPHQCRAPRRVGPYRSVPGRCRSGGTGRQPPPVPPGHGCRAWCRREHGRDTAPTRLPLRRHTAVEPTAGARQPPGTYVDPLASLVSFTLPDGSPLVAAGDQGGEVRMWDPRTGTEFGLPFRPAPYVRALAVLTAPAESPLLAVGTAHGVWIYDPQSGDATRLPVTGAVFALAAFRTRTGRVRLAVGTDAGLITCDPFDEETPVLPLRPLDGVMGPSVKALATLRLPSGRTLLAAGGKNSTLEVFDAESLDVVTVVHGQGRGVVALALYFDQQDRPRLAAASSTTRSVRTYDPLTGEENKAARIPRSAASLGPYPHPNFGTLLALGGADGGPVSLWDPATGEEVYASPPDHTGRVKAVVAVETGRRMPFVVSASLDRTVRIWNPTGRTSELEPDLEASGDGSLLAVLPGSDDGPSLLTPARSGAVSIRSAARGQLRRTRLPPQQLTWPAEWDCNALTALATHVWPDGSASVVIGLKNGLIGRWDEQRGWRSPPVDQSWQAASVRSLATLSLPGADVILVSGTSAGSICFHDLASGEQRWEPVREDAAVRALAALPTETGPLVAFSSGRTVGFSCVGAPSHLRLPGRTGPVPSLAVCPAEDGSSLLVTGGSDGCVRLWSPDAPRTEAYPVLEGHHGPVSAIGLLPPTPTSPQPLLATAGSSDTTVRLWNPWTGEELMRVVTGTPLTSLCALPDGGMPDTSDPAIAFGGPAGLAALTVRR</sequence>
<evidence type="ECO:0000313" key="4">
    <source>
        <dbReference type="Proteomes" id="UP000262477"/>
    </source>
</evidence>
<name>A0A371Q0K5_STRIH</name>
<feature type="region of interest" description="Disordered" evidence="2">
    <location>
        <begin position="1"/>
        <end position="376"/>
    </location>
</feature>
<organism evidence="3 4">
    <name type="scientific">Streptomyces inhibens</name>
    <dbReference type="NCBI Taxonomy" id="2293571"/>
    <lineage>
        <taxon>Bacteria</taxon>
        <taxon>Bacillati</taxon>
        <taxon>Actinomycetota</taxon>
        <taxon>Actinomycetes</taxon>
        <taxon>Kitasatosporales</taxon>
        <taxon>Streptomycetaceae</taxon>
        <taxon>Streptomyces</taxon>
    </lineage>
</organism>
<dbReference type="OrthoDB" id="218695at2"/>
<feature type="compositionally biased region" description="Basic and acidic residues" evidence="2">
    <location>
        <begin position="223"/>
        <end position="243"/>
    </location>
</feature>
<feature type="repeat" description="WD" evidence="1">
    <location>
        <begin position="922"/>
        <end position="957"/>
    </location>
</feature>
<feature type="compositionally biased region" description="Basic residues" evidence="2">
    <location>
        <begin position="272"/>
        <end position="287"/>
    </location>
</feature>
<dbReference type="InterPro" id="IPR036322">
    <property type="entry name" value="WD40_repeat_dom_sf"/>
</dbReference>
<dbReference type="InterPro" id="IPR011047">
    <property type="entry name" value="Quinoprotein_ADH-like_sf"/>
</dbReference>
<dbReference type="Gene3D" id="2.130.10.10">
    <property type="entry name" value="YVTN repeat-like/Quinoprotein amine dehydrogenase"/>
    <property type="match status" value="4"/>
</dbReference>
<keyword evidence="1" id="KW-0853">WD repeat</keyword>
<dbReference type="InterPro" id="IPR001680">
    <property type="entry name" value="WD40_rpt"/>
</dbReference>
<gene>
    <name evidence="3" type="ORF">DY245_22325</name>
</gene>
<feature type="compositionally biased region" description="Basic residues" evidence="2">
    <location>
        <begin position="304"/>
        <end position="317"/>
    </location>
</feature>
<dbReference type="EMBL" id="QUAC01000177">
    <property type="protein sequence ID" value="REK88258.1"/>
    <property type="molecule type" value="Genomic_DNA"/>
</dbReference>
<feature type="compositionally biased region" description="Basic and acidic residues" evidence="2">
    <location>
        <begin position="48"/>
        <end position="63"/>
    </location>
</feature>
<dbReference type="PANTHER" id="PTHR19879">
    <property type="entry name" value="TRANSCRIPTION INITIATION FACTOR TFIID"/>
    <property type="match status" value="1"/>
</dbReference>
<evidence type="ECO:0000256" key="1">
    <source>
        <dbReference type="PROSITE-ProRule" id="PRU00221"/>
    </source>
</evidence>
<feature type="compositionally biased region" description="Basic residues" evidence="2">
    <location>
        <begin position="337"/>
        <end position="349"/>
    </location>
</feature>
<evidence type="ECO:0000313" key="3">
    <source>
        <dbReference type="EMBL" id="REK88258.1"/>
    </source>
</evidence>
<dbReference type="AlphaFoldDB" id="A0A371Q0K5"/>
<proteinExistence type="predicted"/>
<dbReference type="PROSITE" id="PS50082">
    <property type="entry name" value="WD_REPEATS_2"/>
    <property type="match status" value="2"/>
</dbReference>
<accession>A0A371Q0K5</accession>
<dbReference type="PANTHER" id="PTHR19879:SF9">
    <property type="entry name" value="TRANSCRIPTION INITIATION FACTOR TFIID SUBUNIT 5"/>
    <property type="match status" value="1"/>
</dbReference>
<reference evidence="3 4" key="1">
    <citation type="submission" date="2018-08" db="EMBL/GenBank/DDBJ databases">
        <title>Streptomyces NEAU-D10 sp. nov., a novel Actinomycete isolated from soil.</title>
        <authorList>
            <person name="Jin L."/>
        </authorList>
    </citation>
    <scope>NUCLEOTIDE SEQUENCE [LARGE SCALE GENOMIC DNA]</scope>
    <source>
        <strain evidence="3 4">NEAU-D10</strain>
    </source>
</reference>
<dbReference type="InterPro" id="IPR015943">
    <property type="entry name" value="WD40/YVTN_repeat-like_dom_sf"/>
</dbReference>
<keyword evidence="4" id="KW-1185">Reference proteome</keyword>
<feature type="repeat" description="WD" evidence="1">
    <location>
        <begin position="690"/>
        <end position="722"/>
    </location>
</feature>
<evidence type="ECO:0000256" key="2">
    <source>
        <dbReference type="SAM" id="MobiDB-lite"/>
    </source>
</evidence>
<feature type="compositionally biased region" description="Pro residues" evidence="2">
    <location>
        <begin position="93"/>
        <end position="103"/>
    </location>
</feature>
<comment type="caution">
    <text evidence="3">The sequence shown here is derived from an EMBL/GenBank/DDBJ whole genome shotgun (WGS) entry which is preliminary data.</text>
</comment>
<dbReference type="SUPFAM" id="SSF50978">
    <property type="entry name" value="WD40 repeat-like"/>
    <property type="match status" value="1"/>
</dbReference>
<dbReference type="Pfam" id="PF00400">
    <property type="entry name" value="WD40"/>
    <property type="match status" value="3"/>
</dbReference>
<feature type="compositionally biased region" description="Basic and acidic residues" evidence="2">
    <location>
        <begin position="170"/>
        <end position="181"/>
    </location>
</feature>
<dbReference type="Proteomes" id="UP000262477">
    <property type="component" value="Unassembled WGS sequence"/>
</dbReference>